<evidence type="ECO:0000256" key="1">
    <source>
        <dbReference type="ARBA" id="ARBA00037961"/>
    </source>
</evidence>
<keyword evidence="4" id="KW-1185">Reference proteome</keyword>
<dbReference type="InterPro" id="IPR001303">
    <property type="entry name" value="Aldolase_II/adducin_N"/>
</dbReference>
<accession>A0ABR7Z898</accession>
<reference evidence="3 4" key="1">
    <citation type="journal article" date="2020" name="Insects">
        <title>Bacteria Belonging to Pseudomonas typographi sp. nov. from the Bark Beetle Ips typographus Have Genomic Potential to Aid in the Host Ecology.</title>
        <authorList>
            <person name="Peral-Aranega E."/>
            <person name="Saati-Santamaria Z."/>
            <person name="Kolarik M."/>
            <person name="Rivas R."/>
            <person name="Garcia-Fraile P."/>
        </authorList>
    </citation>
    <scope>NUCLEOTIDE SEQUENCE [LARGE SCALE GENOMIC DNA]</scope>
    <source>
        <strain evidence="3 4">CA3A</strain>
    </source>
</reference>
<dbReference type="Pfam" id="PF00596">
    <property type="entry name" value="Aldolase_II"/>
    <property type="match status" value="1"/>
</dbReference>
<dbReference type="PANTHER" id="PTHR10672:SF3">
    <property type="entry name" value="PROTEIN HU-LI TAI SHAO"/>
    <property type="match status" value="1"/>
</dbReference>
<dbReference type="EMBL" id="JAAOCA010000041">
    <property type="protein sequence ID" value="MBD1601765.1"/>
    <property type="molecule type" value="Genomic_DNA"/>
</dbReference>
<proteinExistence type="inferred from homology"/>
<dbReference type="Proteomes" id="UP000805841">
    <property type="component" value="Unassembled WGS sequence"/>
</dbReference>
<evidence type="ECO:0000259" key="2">
    <source>
        <dbReference type="SMART" id="SM01007"/>
    </source>
</evidence>
<sequence>MTSIACNAGLTRHYPAPGHIPEAEWLARLDLAAAYRLAAAQGWHDLLGTHFSSRVPGTTDQFLVNPYGLLFEEITASSLVKIDLEGKVIGDNGYNVNPAADVIHGGIYAARPDVNAVVHLHSVAGVAVASQEQGLLPISQNAMIIRGRVRYYPFTGVKLDRDECARMAAALGEQTVLFLQNHGTLVAGATLGEAYSFVVRVERACQIQLAAQSSGAKLKVVEPEWIEQAAEFGLKLYTENSWSPGAITEWNAFRRKIDRDDPGYAQ</sequence>
<dbReference type="SUPFAM" id="SSF53639">
    <property type="entry name" value="AraD/HMP-PK domain-like"/>
    <property type="match status" value="1"/>
</dbReference>
<evidence type="ECO:0000313" key="3">
    <source>
        <dbReference type="EMBL" id="MBD1601765.1"/>
    </source>
</evidence>
<dbReference type="PANTHER" id="PTHR10672">
    <property type="entry name" value="ADDUCIN"/>
    <property type="match status" value="1"/>
</dbReference>
<evidence type="ECO:0000313" key="4">
    <source>
        <dbReference type="Proteomes" id="UP000805841"/>
    </source>
</evidence>
<dbReference type="NCBIfam" id="NF005451">
    <property type="entry name" value="PRK07044.1"/>
    <property type="match status" value="1"/>
</dbReference>
<organism evidence="3 4">
    <name type="scientific">Pseudomonas typographi</name>
    <dbReference type="NCBI Taxonomy" id="2715964"/>
    <lineage>
        <taxon>Bacteria</taxon>
        <taxon>Pseudomonadati</taxon>
        <taxon>Pseudomonadota</taxon>
        <taxon>Gammaproteobacteria</taxon>
        <taxon>Pseudomonadales</taxon>
        <taxon>Pseudomonadaceae</taxon>
        <taxon>Pseudomonas</taxon>
    </lineage>
</organism>
<dbReference type="InterPro" id="IPR036409">
    <property type="entry name" value="Aldolase_II/adducin_N_sf"/>
</dbReference>
<dbReference type="SMART" id="SM01007">
    <property type="entry name" value="Aldolase_II"/>
    <property type="match status" value="1"/>
</dbReference>
<dbReference type="InterPro" id="IPR051017">
    <property type="entry name" value="Aldolase-II_Adducin_sf"/>
</dbReference>
<dbReference type="RefSeq" id="WP_190425654.1">
    <property type="nucleotide sequence ID" value="NZ_JAAOCA010000041.1"/>
</dbReference>
<comment type="similarity">
    <text evidence="1">Belongs to the aldolase class II family.</text>
</comment>
<dbReference type="Gene3D" id="3.40.225.10">
    <property type="entry name" value="Class II aldolase/adducin N-terminal domain"/>
    <property type="match status" value="1"/>
</dbReference>
<name>A0ABR7Z898_9PSED</name>
<gene>
    <name evidence="3" type="ORF">HAQ05_24100</name>
</gene>
<feature type="domain" description="Class II aldolase/adducin N-terminal" evidence="2">
    <location>
        <begin position="29"/>
        <end position="209"/>
    </location>
</feature>
<comment type="caution">
    <text evidence="3">The sequence shown here is derived from an EMBL/GenBank/DDBJ whole genome shotgun (WGS) entry which is preliminary data.</text>
</comment>
<protein>
    <recommendedName>
        <fullName evidence="2">Class II aldolase/adducin N-terminal domain-containing protein</fullName>
    </recommendedName>
</protein>